<dbReference type="AlphaFoldDB" id="I2GHS0"/>
<sequence length="37" mass="4446">MPFQIRQTQPQKHLQGLQFFTNFLQKTGLFTQIIGYF</sequence>
<evidence type="ECO:0000313" key="1">
    <source>
        <dbReference type="EMBL" id="CCH53445.1"/>
    </source>
</evidence>
<protein>
    <submittedName>
        <fullName evidence="1">Uncharacterized protein</fullName>
    </submittedName>
</protein>
<gene>
    <name evidence="1" type="ORF">BN8_02540</name>
</gene>
<reference evidence="1 2" key="1">
    <citation type="journal article" date="2012" name="J. Bacteriol.">
        <title>Genome Sequence of the Filamentous Bacterium Fibrisoma limi BUZ 3T.</title>
        <authorList>
            <person name="Filippini M."/>
            <person name="Qi W."/>
            <person name="Jaenicke S."/>
            <person name="Goesmann A."/>
            <person name="Smits T.H."/>
            <person name="Bagheri H.C."/>
        </authorList>
    </citation>
    <scope>NUCLEOTIDE SEQUENCE [LARGE SCALE GENOMIC DNA]</scope>
    <source>
        <strain evidence="2">BUZ 3T</strain>
    </source>
</reference>
<comment type="caution">
    <text evidence="1">The sequence shown here is derived from an EMBL/GenBank/DDBJ whole genome shotgun (WGS) entry which is preliminary data.</text>
</comment>
<organism evidence="1 2">
    <name type="scientific">Fibrisoma limi BUZ 3</name>
    <dbReference type="NCBI Taxonomy" id="1185876"/>
    <lineage>
        <taxon>Bacteria</taxon>
        <taxon>Pseudomonadati</taxon>
        <taxon>Bacteroidota</taxon>
        <taxon>Cytophagia</taxon>
        <taxon>Cytophagales</taxon>
        <taxon>Spirosomataceae</taxon>
        <taxon>Fibrisoma</taxon>
    </lineage>
</organism>
<dbReference type="Proteomes" id="UP000009309">
    <property type="component" value="Unassembled WGS sequence"/>
</dbReference>
<name>I2GHS0_9BACT</name>
<dbReference type="STRING" id="1185876.BN8_02540"/>
<accession>I2GHS0</accession>
<proteinExistence type="predicted"/>
<keyword evidence="2" id="KW-1185">Reference proteome</keyword>
<evidence type="ECO:0000313" key="2">
    <source>
        <dbReference type="Proteomes" id="UP000009309"/>
    </source>
</evidence>
<dbReference type="EMBL" id="CAIT01000006">
    <property type="protein sequence ID" value="CCH53445.1"/>
    <property type="molecule type" value="Genomic_DNA"/>
</dbReference>